<evidence type="ECO:0000313" key="3">
    <source>
        <dbReference type="Proteomes" id="UP000601223"/>
    </source>
</evidence>
<accession>A0A8J3JCR1</accession>
<name>A0A8J3JCR1_9ACTN</name>
<reference evidence="2 3" key="1">
    <citation type="submission" date="2021-01" db="EMBL/GenBank/DDBJ databases">
        <title>Whole genome shotgun sequence of Catellatospora bangladeshensis NBRC 107357.</title>
        <authorList>
            <person name="Komaki H."/>
            <person name="Tamura T."/>
        </authorList>
    </citation>
    <scope>NUCLEOTIDE SEQUENCE [LARGE SCALE GENOMIC DNA]</scope>
    <source>
        <strain evidence="2 3">NBRC 107357</strain>
    </source>
</reference>
<keyword evidence="3" id="KW-1185">Reference proteome</keyword>
<dbReference type="Proteomes" id="UP000601223">
    <property type="component" value="Unassembled WGS sequence"/>
</dbReference>
<sequence>MDALSHLYLNTAGLLARVDDTLARWGAPETHQVWQLLRRTGALPGDAVAGLSAWSPQPWREQADELRRQAEAAEAAGGRVGDLRGWEGPAASAFQHTADRLRRDVVAWAAELRAQAVHLDSLARCLAAGRSRTARALARVAGSAEAVLLTGAPDAGEAAAGMLSIAVAPGARLPGVALAAATGARLDGAGPVSWALAAADVGAALLHEIDVTLTELDDLLTEGPAPTDEPGLQQSPVVHHPASTTLRVDL</sequence>
<evidence type="ECO:0000256" key="1">
    <source>
        <dbReference type="SAM" id="MobiDB-lite"/>
    </source>
</evidence>
<proteinExistence type="predicted"/>
<feature type="region of interest" description="Disordered" evidence="1">
    <location>
        <begin position="220"/>
        <end position="239"/>
    </location>
</feature>
<gene>
    <name evidence="2" type="ORF">Cba03nite_38210</name>
</gene>
<protein>
    <submittedName>
        <fullName evidence="2">Uncharacterized protein</fullName>
    </submittedName>
</protein>
<dbReference type="AlphaFoldDB" id="A0A8J3JCR1"/>
<comment type="caution">
    <text evidence="2">The sequence shown here is derived from an EMBL/GenBank/DDBJ whole genome shotgun (WGS) entry which is preliminary data.</text>
</comment>
<dbReference type="RefSeq" id="WP_203747732.1">
    <property type="nucleotide sequence ID" value="NZ_BONF01000020.1"/>
</dbReference>
<dbReference type="EMBL" id="BONF01000020">
    <property type="protein sequence ID" value="GIF82472.1"/>
    <property type="molecule type" value="Genomic_DNA"/>
</dbReference>
<organism evidence="2 3">
    <name type="scientific">Catellatospora bangladeshensis</name>
    <dbReference type="NCBI Taxonomy" id="310355"/>
    <lineage>
        <taxon>Bacteria</taxon>
        <taxon>Bacillati</taxon>
        <taxon>Actinomycetota</taxon>
        <taxon>Actinomycetes</taxon>
        <taxon>Micromonosporales</taxon>
        <taxon>Micromonosporaceae</taxon>
        <taxon>Catellatospora</taxon>
    </lineage>
</organism>
<evidence type="ECO:0000313" key="2">
    <source>
        <dbReference type="EMBL" id="GIF82472.1"/>
    </source>
</evidence>